<dbReference type="SMART" id="SM00194">
    <property type="entry name" value="PTPc"/>
    <property type="match status" value="1"/>
</dbReference>
<dbReference type="OrthoDB" id="6058203at2759"/>
<dbReference type="PRINTS" id="PR00700">
    <property type="entry name" value="PRTYPHPHTASE"/>
</dbReference>
<dbReference type="AlphaFoldDB" id="A0A5N5TA47"/>
<evidence type="ECO:0000313" key="2">
    <source>
        <dbReference type="EMBL" id="KAB7503049.1"/>
    </source>
</evidence>
<dbReference type="SUPFAM" id="SSF52799">
    <property type="entry name" value="(Phosphotyrosine protein) phosphatases II"/>
    <property type="match status" value="1"/>
</dbReference>
<dbReference type="EMBL" id="SEYY01005980">
    <property type="protein sequence ID" value="KAB7503049.1"/>
    <property type="molecule type" value="Genomic_DNA"/>
</dbReference>
<protein>
    <submittedName>
        <fullName evidence="2">Tyrosine-protein phosphatase 69D</fullName>
    </submittedName>
</protein>
<organism evidence="2 3">
    <name type="scientific">Armadillidium nasatum</name>
    <dbReference type="NCBI Taxonomy" id="96803"/>
    <lineage>
        <taxon>Eukaryota</taxon>
        <taxon>Metazoa</taxon>
        <taxon>Ecdysozoa</taxon>
        <taxon>Arthropoda</taxon>
        <taxon>Crustacea</taxon>
        <taxon>Multicrustacea</taxon>
        <taxon>Malacostraca</taxon>
        <taxon>Eumalacostraca</taxon>
        <taxon>Peracarida</taxon>
        <taxon>Isopoda</taxon>
        <taxon>Oniscidea</taxon>
        <taxon>Crinocheta</taxon>
        <taxon>Armadillidiidae</taxon>
        <taxon>Armadillidium</taxon>
    </lineage>
</organism>
<evidence type="ECO:0000259" key="1">
    <source>
        <dbReference type="PROSITE" id="PS50055"/>
    </source>
</evidence>
<feature type="non-terminal residue" evidence="2">
    <location>
        <position position="1"/>
    </location>
</feature>
<dbReference type="InterPro" id="IPR050348">
    <property type="entry name" value="Protein-Tyr_Phosphatase"/>
</dbReference>
<dbReference type="InterPro" id="IPR000242">
    <property type="entry name" value="PTP_cat"/>
</dbReference>
<accession>A0A5N5TA47</accession>
<feature type="non-terminal residue" evidence="2">
    <location>
        <position position="103"/>
    </location>
</feature>
<evidence type="ECO:0000313" key="3">
    <source>
        <dbReference type="Proteomes" id="UP000326759"/>
    </source>
</evidence>
<proteinExistence type="predicted"/>
<dbReference type="GO" id="GO:0004725">
    <property type="term" value="F:protein tyrosine phosphatase activity"/>
    <property type="evidence" value="ECO:0007669"/>
    <property type="project" value="InterPro"/>
</dbReference>
<reference evidence="2 3" key="1">
    <citation type="journal article" date="2019" name="PLoS Biol.">
        <title>Sex chromosomes control vertical transmission of feminizing Wolbachia symbionts in an isopod.</title>
        <authorList>
            <person name="Becking T."/>
            <person name="Chebbi M.A."/>
            <person name="Giraud I."/>
            <person name="Moumen B."/>
            <person name="Laverre T."/>
            <person name="Caubet Y."/>
            <person name="Peccoud J."/>
            <person name="Gilbert C."/>
            <person name="Cordaux R."/>
        </authorList>
    </citation>
    <scope>NUCLEOTIDE SEQUENCE [LARGE SCALE GENOMIC DNA]</scope>
    <source>
        <strain evidence="2">ANa2</strain>
        <tissue evidence="2">Whole body excluding digestive tract and cuticle</tissue>
    </source>
</reference>
<dbReference type="InterPro" id="IPR029021">
    <property type="entry name" value="Prot-tyrosine_phosphatase-like"/>
</dbReference>
<feature type="domain" description="Tyrosine-protein phosphatase" evidence="1">
    <location>
        <begin position="1"/>
        <end position="103"/>
    </location>
</feature>
<dbReference type="PANTHER" id="PTHR19134">
    <property type="entry name" value="RECEPTOR-TYPE TYROSINE-PROTEIN PHOSPHATASE"/>
    <property type="match status" value="1"/>
</dbReference>
<name>A0A5N5TA47_9CRUS</name>
<sequence>ALPEKFYDRSSRASELTENSCKNRYPDIKAYDQTRVKLSQVNGIVGSDYINANYVMGYKERKKFICAQGPMESTVNDFWRMIVEQRCSLCIMLTNLEETGKVK</sequence>
<keyword evidence="3" id="KW-1185">Reference proteome</keyword>
<dbReference type="PANTHER" id="PTHR19134:SF495">
    <property type="entry name" value="TYROSINE-PROTEIN PHOSPHATASE 69D"/>
    <property type="match status" value="1"/>
</dbReference>
<comment type="caution">
    <text evidence="2">The sequence shown here is derived from an EMBL/GenBank/DDBJ whole genome shotgun (WGS) entry which is preliminary data.</text>
</comment>
<dbReference type="PROSITE" id="PS50055">
    <property type="entry name" value="TYR_PHOSPHATASE_PTP"/>
    <property type="match status" value="1"/>
</dbReference>
<dbReference type="Pfam" id="PF00102">
    <property type="entry name" value="Y_phosphatase"/>
    <property type="match status" value="1"/>
</dbReference>
<dbReference type="Proteomes" id="UP000326759">
    <property type="component" value="Unassembled WGS sequence"/>
</dbReference>
<gene>
    <name evidence="2" type="ORF">Anas_11213</name>
</gene>
<dbReference type="Gene3D" id="3.90.190.10">
    <property type="entry name" value="Protein tyrosine phosphatase superfamily"/>
    <property type="match status" value="1"/>
</dbReference>